<proteinExistence type="predicted"/>
<feature type="compositionally biased region" description="Basic and acidic residues" evidence="1">
    <location>
        <begin position="1"/>
        <end position="10"/>
    </location>
</feature>
<feature type="compositionally biased region" description="Polar residues" evidence="1">
    <location>
        <begin position="539"/>
        <end position="566"/>
    </location>
</feature>
<protein>
    <recommendedName>
        <fullName evidence="2">AB hydrolase-1 domain-containing protein</fullName>
    </recommendedName>
</protein>
<evidence type="ECO:0000313" key="4">
    <source>
        <dbReference type="Proteomes" id="UP000800036"/>
    </source>
</evidence>
<dbReference type="SUPFAM" id="SSF53474">
    <property type="entry name" value="alpha/beta-Hydrolases"/>
    <property type="match status" value="1"/>
</dbReference>
<evidence type="ECO:0000256" key="1">
    <source>
        <dbReference type="SAM" id="MobiDB-lite"/>
    </source>
</evidence>
<reference evidence="3" key="1">
    <citation type="journal article" date="2020" name="Stud. Mycol.">
        <title>101 Dothideomycetes genomes: a test case for predicting lifestyles and emergence of pathogens.</title>
        <authorList>
            <person name="Haridas S."/>
            <person name="Albert R."/>
            <person name="Binder M."/>
            <person name="Bloem J."/>
            <person name="Labutti K."/>
            <person name="Salamov A."/>
            <person name="Andreopoulos B."/>
            <person name="Baker S."/>
            <person name="Barry K."/>
            <person name="Bills G."/>
            <person name="Bluhm B."/>
            <person name="Cannon C."/>
            <person name="Castanera R."/>
            <person name="Culley D."/>
            <person name="Daum C."/>
            <person name="Ezra D."/>
            <person name="Gonzalez J."/>
            <person name="Henrissat B."/>
            <person name="Kuo A."/>
            <person name="Liang C."/>
            <person name="Lipzen A."/>
            <person name="Lutzoni F."/>
            <person name="Magnuson J."/>
            <person name="Mondo S."/>
            <person name="Nolan M."/>
            <person name="Ohm R."/>
            <person name="Pangilinan J."/>
            <person name="Park H.-J."/>
            <person name="Ramirez L."/>
            <person name="Alfaro M."/>
            <person name="Sun H."/>
            <person name="Tritt A."/>
            <person name="Yoshinaga Y."/>
            <person name="Zwiers L.-H."/>
            <person name="Turgeon B."/>
            <person name="Goodwin S."/>
            <person name="Spatafora J."/>
            <person name="Crous P."/>
            <person name="Grigoriev I."/>
        </authorList>
    </citation>
    <scope>NUCLEOTIDE SEQUENCE</scope>
    <source>
        <strain evidence="3">CBS 107.79</strain>
    </source>
</reference>
<evidence type="ECO:0000313" key="3">
    <source>
        <dbReference type="EMBL" id="KAF1967139.1"/>
    </source>
</evidence>
<dbReference type="InterPro" id="IPR029058">
    <property type="entry name" value="AB_hydrolase_fold"/>
</dbReference>
<dbReference type="OrthoDB" id="3248508at2759"/>
<dbReference type="PANTHER" id="PTHR47842:SF3">
    <property type="entry name" value="DUF676 DOMAIN-CONTAINING PROTEIN"/>
    <property type="match status" value="1"/>
</dbReference>
<sequence length="651" mass="73292">MASHDPRSSLEKSSGLPREEDRAGRRRLLLVYVHGFMGDETSFRHFPAHVHNLVSITLAESHVVHTKVYPKYRSRYALEVARDDFSNWLSPHEDQWTDVILLAHSMGGLVAADVALLCRHRIIGVINFDVPFLGMHPGIIKAGIGSIFSPWPEPQDQIGEETDQPGRKPSRLNTLFNPEPNDPNFNPVFPNDVHLPVRKGWENTLHWLNKHSNGVVQASKSLVRSHLEFGGAMADYRTLKTRYMKIRSLEEEDERQRRSAMQEVPHPPRIRFVNYYTTSTGRPKKPKPAKSPSPSRPESAASPRPEVDPAHLTASVSQLNLDTKGSQASTISPRSSIERLSEDDDLEDVPPTPMDEPDPELSVQDAALEAASGPELPDIPPIPQEPPFVDLAQCTDRTQRKAAEKEHDQALKEYQRAVKARNKIINERDKIQERWEKQKKKDEQAKVKQAQKDQQIEQKQMQKEIKREVSQEDPVPNEQAKGKRRADSKIESEMASEDVGAVLLGSGEASRSAPNNSPYGNYDFSRSAIMNQAEPDEQASYTTASNPPSMYTDSTYSLTPANSHTPSAAKKPAKKKRLRKFCMLPPEDSNGNKDPTWIRIFMEGIDEVAAHTTLFFVNDTYERLVGDVGARIEDWVSEADSLRLVRELEGL</sequence>
<feature type="region of interest" description="Disordered" evidence="1">
    <location>
        <begin position="435"/>
        <end position="502"/>
    </location>
</feature>
<accession>A0A6A5UT42</accession>
<evidence type="ECO:0000259" key="2">
    <source>
        <dbReference type="Pfam" id="PF12697"/>
    </source>
</evidence>
<dbReference type="Gene3D" id="3.40.50.1820">
    <property type="entry name" value="alpha/beta hydrolase"/>
    <property type="match status" value="1"/>
</dbReference>
<feature type="compositionally biased region" description="Pro residues" evidence="1">
    <location>
        <begin position="377"/>
        <end position="386"/>
    </location>
</feature>
<gene>
    <name evidence="3" type="ORF">BU23DRAFT_484380</name>
</gene>
<dbReference type="EMBL" id="ML976736">
    <property type="protein sequence ID" value="KAF1967139.1"/>
    <property type="molecule type" value="Genomic_DNA"/>
</dbReference>
<feature type="compositionally biased region" description="Polar residues" evidence="1">
    <location>
        <begin position="314"/>
        <end position="335"/>
    </location>
</feature>
<feature type="compositionally biased region" description="Basic and acidic residues" evidence="1">
    <location>
        <begin position="435"/>
        <end position="470"/>
    </location>
</feature>
<dbReference type="PANTHER" id="PTHR47842">
    <property type="entry name" value="EXPRESSED PROTEIN"/>
    <property type="match status" value="1"/>
</dbReference>
<feature type="region of interest" description="Disordered" evidence="1">
    <location>
        <begin position="1"/>
        <end position="21"/>
    </location>
</feature>
<dbReference type="Proteomes" id="UP000800036">
    <property type="component" value="Unassembled WGS sequence"/>
</dbReference>
<dbReference type="InterPro" id="IPR000073">
    <property type="entry name" value="AB_hydrolase_1"/>
</dbReference>
<feature type="region of interest" description="Disordered" evidence="1">
    <location>
        <begin position="534"/>
        <end position="576"/>
    </location>
</feature>
<organism evidence="3 4">
    <name type="scientific">Bimuria novae-zelandiae CBS 107.79</name>
    <dbReference type="NCBI Taxonomy" id="1447943"/>
    <lineage>
        <taxon>Eukaryota</taxon>
        <taxon>Fungi</taxon>
        <taxon>Dikarya</taxon>
        <taxon>Ascomycota</taxon>
        <taxon>Pezizomycotina</taxon>
        <taxon>Dothideomycetes</taxon>
        <taxon>Pleosporomycetidae</taxon>
        <taxon>Pleosporales</taxon>
        <taxon>Massarineae</taxon>
        <taxon>Didymosphaeriaceae</taxon>
        <taxon>Bimuria</taxon>
    </lineage>
</organism>
<name>A0A6A5UT42_9PLEO</name>
<keyword evidence="4" id="KW-1185">Reference proteome</keyword>
<dbReference type="AlphaFoldDB" id="A0A6A5UT42"/>
<dbReference type="Pfam" id="PF12697">
    <property type="entry name" value="Abhydrolase_6"/>
    <property type="match status" value="1"/>
</dbReference>
<feature type="region of interest" description="Disordered" evidence="1">
    <location>
        <begin position="250"/>
        <end position="389"/>
    </location>
</feature>
<feature type="domain" description="AB hydrolase-1" evidence="2">
    <location>
        <begin position="30"/>
        <end position="153"/>
    </location>
</feature>